<dbReference type="SUPFAM" id="SSF52210">
    <property type="entry name" value="Succinyl-CoA synthetase domains"/>
    <property type="match status" value="1"/>
</dbReference>
<dbReference type="InterPro" id="IPR013815">
    <property type="entry name" value="ATP_grasp_subdomain_1"/>
</dbReference>
<sequence length="396" mass="41028">MNTATRRGKLARKGRIVTEATVRLTEHDGKGVLQRHGVAIPRGRLLRGAPGPGDAGVLKAQILEGGRGLRGLVRRSNPGEAPEVAAAIRAALGDAAAPLLLEEALPLTREIYLALRIDGTAQCIEMLCAPAGGVAVEHASGLLRCGIEPEAPGALETLFATLRAGFAPELAARLARLALRLARILQAEDLELLEVNPLGLLPDGRLVACDAKLVRDDAAGFRQAAPDLSAALEEAALTPLERRARAQGFQLVDLPGGTVAMITAGAGLGMLMLDLLADAGCPAACFMDNANGGPAETMPERLALAFEIAARPEVKAVMFFTTLASRGLRGRVEALAAALRATPPTKPFLAGIAAGHVALRGYPLDQARADLAAVGVTALHDNPQDLVRAVAAAVRG</sequence>
<organism evidence="5 6">
    <name type="scientific">Roseicella frigidaeris</name>
    <dbReference type="NCBI Taxonomy" id="2230885"/>
    <lineage>
        <taxon>Bacteria</taxon>
        <taxon>Pseudomonadati</taxon>
        <taxon>Pseudomonadota</taxon>
        <taxon>Alphaproteobacteria</taxon>
        <taxon>Acetobacterales</taxon>
        <taxon>Roseomonadaceae</taxon>
        <taxon>Roseicella</taxon>
    </lineage>
</organism>
<accession>A0A327M1X0</accession>
<evidence type="ECO:0000313" key="5">
    <source>
        <dbReference type="EMBL" id="RAI56143.1"/>
    </source>
</evidence>
<dbReference type="GO" id="GO:0006104">
    <property type="term" value="P:succinyl-CoA metabolic process"/>
    <property type="evidence" value="ECO:0007669"/>
    <property type="project" value="TreeGrafter"/>
</dbReference>
<feature type="domain" description="ATP-grasp fold succinyl-CoA synthetase-type" evidence="4">
    <location>
        <begin position="24"/>
        <end position="198"/>
    </location>
</feature>
<reference evidence="6" key="1">
    <citation type="submission" date="2018-06" db="EMBL/GenBank/DDBJ databases">
        <authorList>
            <person name="Khan S.A."/>
        </authorList>
    </citation>
    <scope>NUCLEOTIDE SEQUENCE [LARGE SCALE GENOMIC DNA]</scope>
    <source>
        <strain evidence="6">DB-1506</strain>
    </source>
</reference>
<dbReference type="GO" id="GO:0042709">
    <property type="term" value="C:succinate-CoA ligase complex"/>
    <property type="evidence" value="ECO:0007669"/>
    <property type="project" value="TreeGrafter"/>
</dbReference>
<evidence type="ECO:0000256" key="1">
    <source>
        <dbReference type="ARBA" id="ARBA00022532"/>
    </source>
</evidence>
<evidence type="ECO:0000256" key="2">
    <source>
        <dbReference type="ARBA" id="ARBA00022598"/>
    </source>
</evidence>
<evidence type="ECO:0000256" key="3">
    <source>
        <dbReference type="ARBA" id="ARBA00022741"/>
    </source>
</evidence>
<dbReference type="AlphaFoldDB" id="A0A327M1X0"/>
<dbReference type="InterPro" id="IPR016102">
    <property type="entry name" value="Succinyl-CoA_synth-like"/>
</dbReference>
<dbReference type="GO" id="GO:0004775">
    <property type="term" value="F:succinate-CoA ligase (ADP-forming) activity"/>
    <property type="evidence" value="ECO:0007669"/>
    <property type="project" value="TreeGrafter"/>
</dbReference>
<dbReference type="Proteomes" id="UP000249065">
    <property type="component" value="Unassembled WGS sequence"/>
</dbReference>
<dbReference type="PANTHER" id="PTHR11815">
    <property type="entry name" value="SUCCINYL-COA SYNTHETASE BETA CHAIN"/>
    <property type="match status" value="1"/>
</dbReference>
<dbReference type="EMBL" id="QLIX01000026">
    <property type="protein sequence ID" value="RAI56143.1"/>
    <property type="molecule type" value="Genomic_DNA"/>
</dbReference>
<dbReference type="Gene3D" id="3.40.50.261">
    <property type="entry name" value="Succinyl-CoA synthetase domains"/>
    <property type="match status" value="1"/>
</dbReference>
<dbReference type="GO" id="GO:0005524">
    <property type="term" value="F:ATP binding"/>
    <property type="evidence" value="ECO:0007669"/>
    <property type="project" value="InterPro"/>
</dbReference>
<evidence type="ECO:0000259" key="4">
    <source>
        <dbReference type="Pfam" id="PF08442"/>
    </source>
</evidence>
<dbReference type="Gene3D" id="3.30.470.20">
    <property type="entry name" value="ATP-grasp fold, B domain"/>
    <property type="match status" value="1"/>
</dbReference>
<comment type="caution">
    <text evidence="5">The sequence shown here is derived from an EMBL/GenBank/DDBJ whole genome shotgun (WGS) entry which is preliminary data.</text>
</comment>
<dbReference type="OrthoDB" id="7257228at2"/>
<keyword evidence="1" id="KW-0816">Tricarboxylic acid cycle</keyword>
<dbReference type="GO" id="GO:0006099">
    <property type="term" value="P:tricarboxylic acid cycle"/>
    <property type="evidence" value="ECO:0007669"/>
    <property type="project" value="UniProtKB-KW"/>
</dbReference>
<keyword evidence="6" id="KW-1185">Reference proteome</keyword>
<keyword evidence="3" id="KW-0547">Nucleotide-binding</keyword>
<dbReference type="Gene3D" id="3.30.1490.20">
    <property type="entry name" value="ATP-grasp fold, A domain"/>
    <property type="match status" value="1"/>
</dbReference>
<dbReference type="InterPro" id="IPR013650">
    <property type="entry name" value="ATP-grasp_succ-CoA_synth-type"/>
</dbReference>
<dbReference type="Pfam" id="PF08442">
    <property type="entry name" value="ATP-grasp_2"/>
    <property type="match status" value="1"/>
</dbReference>
<protein>
    <recommendedName>
        <fullName evidence="4">ATP-grasp fold succinyl-CoA synthetase-type domain-containing protein</fullName>
    </recommendedName>
</protein>
<dbReference type="PANTHER" id="PTHR11815:SF10">
    <property type="entry name" value="SUCCINATE--COA LIGASE [GDP-FORMING] SUBUNIT BETA, MITOCHONDRIAL"/>
    <property type="match status" value="1"/>
</dbReference>
<dbReference type="SUPFAM" id="SSF56059">
    <property type="entry name" value="Glutathione synthetase ATP-binding domain-like"/>
    <property type="match status" value="1"/>
</dbReference>
<evidence type="ECO:0000313" key="6">
    <source>
        <dbReference type="Proteomes" id="UP000249065"/>
    </source>
</evidence>
<proteinExistence type="predicted"/>
<keyword evidence="2" id="KW-0436">Ligase</keyword>
<gene>
    <name evidence="5" type="ORF">DOO78_22600</name>
</gene>
<name>A0A327M1X0_9PROT</name>